<feature type="domain" description="Importin N-terminal" evidence="5">
    <location>
        <begin position="33"/>
        <end position="105"/>
    </location>
</feature>
<reference key="2">
    <citation type="submission" date="2011-08" db="EMBL/GenBank/DDBJ databases">
        <title>Genome sequence of Naumovozyma castellii.</title>
        <authorList>
            <person name="Gordon J.L."/>
            <person name="Armisen D."/>
            <person name="Proux-Wera E."/>
            <person name="OhEigeartaigh S.S."/>
            <person name="Byrne K.P."/>
            <person name="Wolfe K.H."/>
        </authorList>
    </citation>
    <scope>NUCLEOTIDE SEQUENCE</scope>
    <source>
        <strain>Type strain:CBS 4309</strain>
    </source>
</reference>
<dbReference type="Pfam" id="PF25758">
    <property type="entry name" value="TPR_IPO11"/>
    <property type="match status" value="1"/>
</dbReference>
<dbReference type="InterPro" id="IPR001494">
    <property type="entry name" value="Importin-beta_N"/>
</dbReference>
<dbReference type="Pfam" id="PF03810">
    <property type="entry name" value="IBN_N"/>
    <property type="match status" value="1"/>
</dbReference>
<accession>G0VCC4</accession>
<keyword evidence="7" id="KW-1185">Reference proteome</keyword>
<sequence>MSNSATLSELNVIQTLEQAGNPQQAGSQVQKLAESQLKQWEVQSGYHFLLQTIYLDLSNSLQTRWLAVIQFKNGVDKYWRSTRVHCINKDEKASIRTRLFDMIDEQNNQLGIQYAQATARIARLDFPVEWPNLFETLKSLLENDHVKKDNIKVYNILTYINQIIKILGTARIGRCKPAMQSKVPLIFPLIVRIYLESFEEWTSANSIDTENLTKLQVCYLSLKVLRRIACEGYEYPQKDQSVCEFMKLTISHFELLLENHQNFNKLDIYEKFVKCYGKLYFNLVTNSPANFILIPCSTNILVSYTKLLFEKAAIVYQENADVTGDFWENTTIRGFLILKKVINFITKKSVITLKARNDKASVETSIKKMNTEFLNETLIKNLIDVCMNWYLKLRPAELENWFIDPEEWINEQMAASYEYQIRPCAENFFQDLINSFPELLVPYLLNKIENDASHLSNDLDGFLKKDAIYTTFQLSAAAVSEMVDFDRLLVQIFLPEATNNSIPRDQARIIRRRVALIINEWSTVKCSEESKALCYNFFNDLLIGEDDKVVLLTAIQSIRTMVDDWDFNKDTFEPFLISIVTHLLRKILPSVSLTETRMYVLNTLSDIIIQTKPLINKDLLVEILQIVPNLWEIAANHTSESILSNSLLRLLRNLAGSLGSYSYLTWDIALPIISVACNPSSSHFHLLNEDGYELWASLLQNYSPKEHGFDRKFIELLPYLEFGVESHTEVLTILLEIIKSYMLILTQEEIFACQSFQIIFSEISKFLLKLREDALQLILEIWEIMVLANESDYENILLTNFYKAGILSALFDCIFKEESLSAHQCGQLLQVVSRIAYVNPGALLEFLSNYQQQIPTSNENANLPLLERRIVYKDMPFEDLIRKLISIWVVCLKDVYDPKAKKIHILGISSLLRGKMIVVLTEFETIVSLWIEVLEEINETNDGDCEKYHLNDIVTEQSMSFYPLTSEQLRQHELSKNNDPVHNISLKEFIEQTLRFLEEFLGTQGYNELLSNVNINLLENLKLFLSLKK</sequence>
<name>G0VCC4_NAUCA</name>
<dbReference type="EMBL" id="HE576754">
    <property type="protein sequence ID" value="CCC69133.1"/>
    <property type="molecule type" value="Genomic_DNA"/>
</dbReference>
<evidence type="ECO:0000313" key="6">
    <source>
        <dbReference type="EMBL" id="CCC69133.1"/>
    </source>
</evidence>
<dbReference type="PANTHER" id="PTHR10997">
    <property type="entry name" value="IMPORTIN-7, 8, 11"/>
    <property type="match status" value="1"/>
</dbReference>
<comment type="similarity">
    <text evidence="2">Belongs to the importin beta family.</text>
</comment>
<reference evidence="6 7" key="1">
    <citation type="journal article" date="2011" name="Proc. Natl. Acad. Sci. U.S.A.">
        <title>Evolutionary erosion of yeast sex chromosomes by mating-type switching accidents.</title>
        <authorList>
            <person name="Gordon J.L."/>
            <person name="Armisen D."/>
            <person name="Proux-Wera E."/>
            <person name="Oheigeartaigh S.S."/>
            <person name="Byrne K.P."/>
            <person name="Wolfe K.H."/>
        </authorList>
    </citation>
    <scope>NUCLEOTIDE SEQUENCE [LARGE SCALE GENOMIC DNA]</scope>
    <source>
        <strain evidence="7">ATCC 76901 / BCRC 22586 / CBS 4309 / NBRC 1992 / NRRL Y-12630</strain>
    </source>
</reference>
<dbReference type="PROSITE" id="PS50166">
    <property type="entry name" value="IMPORTIN_B_NT"/>
    <property type="match status" value="1"/>
</dbReference>
<gene>
    <name evidence="6" type="primary">NCAS0C01430</name>
    <name evidence="6" type="ordered locus">NCAS_0C01430</name>
</gene>
<dbReference type="InterPro" id="IPR058669">
    <property type="entry name" value="TPR_IPO7/11-like"/>
</dbReference>
<keyword evidence="3" id="KW-0813">Transport</keyword>
<dbReference type="GeneID" id="96902717"/>
<protein>
    <recommendedName>
        <fullName evidence="5">Importin N-terminal domain-containing protein</fullName>
    </recommendedName>
</protein>
<evidence type="ECO:0000259" key="5">
    <source>
        <dbReference type="PROSITE" id="PS50166"/>
    </source>
</evidence>
<dbReference type="GO" id="GO:0008139">
    <property type="term" value="F:nuclear localization sequence binding"/>
    <property type="evidence" value="ECO:0007669"/>
    <property type="project" value="EnsemblFungi"/>
</dbReference>
<dbReference type="Proteomes" id="UP000001640">
    <property type="component" value="Chromosome 3"/>
</dbReference>
<dbReference type="AlphaFoldDB" id="G0VCC4"/>
<dbReference type="GO" id="GO:0006606">
    <property type="term" value="P:protein import into nucleus"/>
    <property type="evidence" value="ECO:0007669"/>
    <property type="project" value="EnsemblFungi"/>
</dbReference>
<dbReference type="GO" id="GO:0031267">
    <property type="term" value="F:small GTPase binding"/>
    <property type="evidence" value="ECO:0007669"/>
    <property type="project" value="InterPro"/>
</dbReference>
<dbReference type="Gene3D" id="1.25.10.10">
    <property type="entry name" value="Leucine-rich Repeat Variant"/>
    <property type="match status" value="1"/>
</dbReference>
<dbReference type="SUPFAM" id="SSF48371">
    <property type="entry name" value="ARM repeat"/>
    <property type="match status" value="1"/>
</dbReference>
<dbReference type="HOGENOM" id="CLU_003886_0_0_1"/>
<dbReference type="OrthoDB" id="361693at2759"/>
<dbReference type="eggNOG" id="KOG1993">
    <property type="taxonomic scope" value="Eukaryota"/>
</dbReference>
<dbReference type="KEGG" id="ncs:NCAS_0C01430"/>
<dbReference type="InParanoid" id="G0VCC4"/>
<dbReference type="GO" id="GO:0061608">
    <property type="term" value="F:nuclear import signal receptor activity"/>
    <property type="evidence" value="ECO:0007669"/>
    <property type="project" value="EnsemblFungi"/>
</dbReference>
<dbReference type="STRING" id="1064592.G0VCC4"/>
<evidence type="ECO:0000256" key="3">
    <source>
        <dbReference type="ARBA" id="ARBA00022448"/>
    </source>
</evidence>
<proteinExistence type="inferred from homology"/>
<evidence type="ECO:0000256" key="2">
    <source>
        <dbReference type="ARBA" id="ARBA00007991"/>
    </source>
</evidence>
<dbReference type="InterPro" id="IPR011989">
    <property type="entry name" value="ARM-like"/>
</dbReference>
<dbReference type="PANTHER" id="PTHR10997:SF7">
    <property type="entry name" value="IMPORTIN-11"/>
    <property type="match status" value="1"/>
</dbReference>
<dbReference type="GO" id="GO:0005635">
    <property type="term" value="C:nuclear envelope"/>
    <property type="evidence" value="ECO:0007669"/>
    <property type="project" value="TreeGrafter"/>
</dbReference>
<dbReference type="InterPro" id="IPR016024">
    <property type="entry name" value="ARM-type_fold"/>
</dbReference>
<evidence type="ECO:0000256" key="1">
    <source>
        <dbReference type="ARBA" id="ARBA00004123"/>
    </source>
</evidence>
<dbReference type="OMA" id="SFHYVFH"/>
<dbReference type="RefSeq" id="XP_003675500.1">
    <property type="nucleotide sequence ID" value="XM_003675452.1"/>
</dbReference>
<comment type="subcellular location">
    <subcellularLocation>
        <location evidence="1">Nucleus</location>
    </subcellularLocation>
</comment>
<evidence type="ECO:0000313" key="7">
    <source>
        <dbReference type="Proteomes" id="UP000001640"/>
    </source>
</evidence>
<dbReference type="SMART" id="SM00913">
    <property type="entry name" value="IBN_N"/>
    <property type="match status" value="1"/>
</dbReference>
<dbReference type="FunCoup" id="G0VCC4">
    <property type="interactions" value="1136"/>
</dbReference>
<keyword evidence="4" id="KW-0539">Nucleus</keyword>
<dbReference type="GO" id="GO:0005829">
    <property type="term" value="C:cytosol"/>
    <property type="evidence" value="ECO:0007669"/>
    <property type="project" value="TreeGrafter"/>
</dbReference>
<evidence type="ECO:0000256" key="4">
    <source>
        <dbReference type="ARBA" id="ARBA00023242"/>
    </source>
</evidence>
<organism evidence="6 7">
    <name type="scientific">Naumovozyma castellii</name>
    <name type="common">Yeast</name>
    <name type="synonym">Saccharomyces castellii</name>
    <dbReference type="NCBI Taxonomy" id="27288"/>
    <lineage>
        <taxon>Eukaryota</taxon>
        <taxon>Fungi</taxon>
        <taxon>Dikarya</taxon>
        <taxon>Ascomycota</taxon>
        <taxon>Saccharomycotina</taxon>
        <taxon>Saccharomycetes</taxon>
        <taxon>Saccharomycetales</taxon>
        <taxon>Saccharomycetaceae</taxon>
        <taxon>Naumovozyma</taxon>
    </lineage>
</organism>